<protein>
    <recommendedName>
        <fullName evidence="4">Lipoprotein</fullName>
    </recommendedName>
</protein>
<reference evidence="2 3" key="1">
    <citation type="submission" date="2014-04" db="EMBL/GenBank/DDBJ databases">
        <title>Genome assembly of Hyalangium minutum DSM 14724.</title>
        <authorList>
            <person name="Sharma G."/>
            <person name="Subramanian S."/>
        </authorList>
    </citation>
    <scope>NUCLEOTIDE SEQUENCE [LARGE SCALE GENOMIC DNA]</scope>
    <source>
        <strain evidence="2 3">DSM 14724</strain>
    </source>
</reference>
<gene>
    <name evidence="2" type="ORF">DB31_6395</name>
</gene>
<dbReference type="RefSeq" id="WP_044186620.1">
    <property type="nucleotide sequence ID" value="NZ_JMCB01000004.1"/>
</dbReference>
<accession>A0A085WP07</accession>
<feature type="signal peptide" evidence="1">
    <location>
        <begin position="1"/>
        <end position="19"/>
    </location>
</feature>
<dbReference type="EMBL" id="JMCB01000004">
    <property type="protein sequence ID" value="KFE69420.1"/>
    <property type="molecule type" value="Genomic_DNA"/>
</dbReference>
<comment type="caution">
    <text evidence="2">The sequence shown here is derived from an EMBL/GenBank/DDBJ whole genome shotgun (WGS) entry which is preliminary data.</text>
</comment>
<evidence type="ECO:0000256" key="1">
    <source>
        <dbReference type="SAM" id="SignalP"/>
    </source>
</evidence>
<proteinExistence type="predicted"/>
<feature type="chain" id="PRO_5001799982" description="Lipoprotein" evidence="1">
    <location>
        <begin position="20"/>
        <end position="161"/>
    </location>
</feature>
<evidence type="ECO:0000313" key="2">
    <source>
        <dbReference type="EMBL" id="KFE69420.1"/>
    </source>
</evidence>
<name>A0A085WP07_9BACT</name>
<dbReference type="OrthoDB" id="5510713at2"/>
<dbReference type="Proteomes" id="UP000028725">
    <property type="component" value="Unassembled WGS sequence"/>
</dbReference>
<keyword evidence="3" id="KW-1185">Reference proteome</keyword>
<dbReference type="AlphaFoldDB" id="A0A085WP07"/>
<dbReference type="STRING" id="394096.DB31_6395"/>
<keyword evidence="1" id="KW-0732">Signal</keyword>
<evidence type="ECO:0008006" key="4">
    <source>
        <dbReference type="Google" id="ProtNLM"/>
    </source>
</evidence>
<organism evidence="2 3">
    <name type="scientific">Hyalangium minutum</name>
    <dbReference type="NCBI Taxonomy" id="394096"/>
    <lineage>
        <taxon>Bacteria</taxon>
        <taxon>Pseudomonadati</taxon>
        <taxon>Myxococcota</taxon>
        <taxon>Myxococcia</taxon>
        <taxon>Myxococcales</taxon>
        <taxon>Cystobacterineae</taxon>
        <taxon>Archangiaceae</taxon>
        <taxon>Hyalangium</taxon>
    </lineage>
</organism>
<evidence type="ECO:0000313" key="3">
    <source>
        <dbReference type="Proteomes" id="UP000028725"/>
    </source>
</evidence>
<sequence length="161" mass="17038">MIGSLVMTVALAVSSGGSADALVKHQAKTLTLQVPGAWDRTNEEGTEKFKAPSGDGWFTLDVGAVQTAGMQPKVCLDKILTAMGGGEGWEKISLGLNPAAKKVNVDDATEDGEDKVRSVTYVGCNGKTTWSLIFSMNDKKKDRFEPLAAKIAQSVSYAKGK</sequence>